<keyword evidence="2" id="KW-0418">Kinase</keyword>
<evidence type="ECO:0000259" key="1">
    <source>
        <dbReference type="PROSITE" id="PS50011"/>
    </source>
</evidence>
<dbReference type="PROSITE" id="PS50011">
    <property type="entry name" value="PROTEIN_KINASE_DOM"/>
    <property type="match status" value="1"/>
</dbReference>
<comment type="caution">
    <text evidence="2">The sequence shown here is derived from an EMBL/GenBank/DDBJ whole genome shotgun (WGS) entry which is preliminary data.</text>
</comment>
<gene>
    <name evidence="2" type="ORF">C8A03DRAFT_14982</name>
</gene>
<dbReference type="Proteomes" id="UP001303760">
    <property type="component" value="Unassembled WGS sequence"/>
</dbReference>
<dbReference type="GO" id="GO:0004674">
    <property type="term" value="F:protein serine/threonine kinase activity"/>
    <property type="evidence" value="ECO:0007669"/>
    <property type="project" value="TreeGrafter"/>
</dbReference>
<feature type="domain" description="Protein kinase" evidence="1">
    <location>
        <begin position="9"/>
        <end position="243"/>
    </location>
</feature>
<dbReference type="SUPFAM" id="SSF56112">
    <property type="entry name" value="Protein kinase-like (PK-like)"/>
    <property type="match status" value="1"/>
</dbReference>
<evidence type="ECO:0000313" key="3">
    <source>
        <dbReference type="Proteomes" id="UP001303760"/>
    </source>
</evidence>
<proteinExistence type="predicted"/>
<dbReference type="PANTHER" id="PTHR44329">
    <property type="entry name" value="SERINE/THREONINE-PROTEIN KINASE TNNI3K-RELATED"/>
    <property type="match status" value="1"/>
</dbReference>
<reference evidence="2" key="1">
    <citation type="journal article" date="2023" name="Mol. Phylogenet. Evol.">
        <title>Genome-scale phylogeny and comparative genomics of the fungal order Sordariales.</title>
        <authorList>
            <person name="Hensen N."/>
            <person name="Bonometti L."/>
            <person name="Westerberg I."/>
            <person name="Brannstrom I.O."/>
            <person name="Guillou S."/>
            <person name="Cros-Aarteil S."/>
            <person name="Calhoun S."/>
            <person name="Haridas S."/>
            <person name="Kuo A."/>
            <person name="Mondo S."/>
            <person name="Pangilinan J."/>
            <person name="Riley R."/>
            <person name="LaButti K."/>
            <person name="Andreopoulos B."/>
            <person name="Lipzen A."/>
            <person name="Chen C."/>
            <person name="Yan M."/>
            <person name="Daum C."/>
            <person name="Ng V."/>
            <person name="Clum A."/>
            <person name="Steindorff A."/>
            <person name="Ohm R.A."/>
            <person name="Martin F."/>
            <person name="Silar P."/>
            <person name="Natvig D.O."/>
            <person name="Lalanne C."/>
            <person name="Gautier V."/>
            <person name="Ament-Velasquez S.L."/>
            <person name="Kruys A."/>
            <person name="Hutchinson M.I."/>
            <person name="Powell A.J."/>
            <person name="Barry K."/>
            <person name="Miller A.N."/>
            <person name="Grigoriev I.V."/>
            <person name="Debuchy R."/>
            <person name="Gladieux P."/>
            <person name="Hiltunen Thoren M."/>
            <person name="Johannesson H."/>
        </authorList>
    </citation>
    <scope>NUCLEOTIDE SEQUENCE</scope>
    <source>
        <strain evidence="2">CBS 532.94</strain>
    </source>
</reference>
<dbReference type="EMBL" id="MU860090">
    <property type="protein sequence ID" value="KAK4238593.1"/>
    <property type="molecule type" value="Genomic_DNA"/>
</dbReference>
<dbReference type="InterPro" id="IPR051681">
    <property type="entry name" value="Ser/Thr_Kinases-Pseudokinases"/>
</dbReference>
<dbReference type="AlphaFoldDB" id="A0AAN7HCM3"/>
<sequence length="269" mass="30291">DQLHFPPGFGFKDCIGDGNSGIIPLDKDTLTVIKIPSGEEHSEEINIERRIYERFVERGGHKAIPIYHGASEHGIRLGHVHHGNVRSYLDENAADEKTRMRCAVEVAEALDFTHECGVIHGDVQGFNVLVDWRLDAKLADFAGSSFDGSPLLIATYENYEYPGPKLSHKADIFSLGSTIYELMTDSPPYAGLSEKMILSRYSKGEFPDTESLGTVGSLITKCWRVEYEECKQVVHDLKGERFLFWSLELRATDTSKSREKCHSHTFLLR</sequence>
<keyword evidence="3" id="KW-1185">Reference proteome</keyword>
<dbReference type="InterPro" id="IPR011009">
    <property type="entry name" value="Kinase-like_dom_sf"/>
</dbReference>
<feature type="non-terminal residue" evidence="2">
    <location>
        <position position="1"/>
    </location>
</feature>
<accession>A0AAN7HCM3</accession>
<protein>
    <submittedName>
        <fullName evidence="2">Kinase-like domain-containing protein</fullName>
    </submittedName>
</protein>
<keyword evidence="2" id="KW-0808">Transferase</keyword>
<dbReference type="Gene3D" id="1.10.510.10">
    <property type="entry name" value="Transferase(Phosphotransferase) domain 1"/>
    <property type="match status" value="1"/>
</dbReference>
<dbReference type="Pfam" id="PF00069">
    <property type="entry name" value="Pkinase"/>
    <property type="match status" value="1"/>
</dbReference>
<name>A0AAN7HCM3_9PEZI</name>
<organism evidence="2 3">
    <name type="scientific">Achaetomium macrosporum</name>
    <dbReference type="NCBI Taxonomy" id="79813"/>
    <lineage>
        <taxon>Eukaryota</taxon>
        <taxon>Fungi</taxon>
        <taxon>Dikarya</taxon>
        <taxon>Ascomycota</taxon>
        <taxon>Pezizomycotina</taxon>
        <taxon>Sordariomycetes</taxon>
        <taxon>Sordariomycetidae</taxon>
        <taxon>Sordariales</taxon>
        <taxon>Chaetomiaceae</taxon>
        <taxon>Achaetomium</taxon>
    </lineage>
</organism>
<evidence type="ECO:0000313" key="2">
    <source>
        <dbReference type="EMBL" id="KAK4238593.1"/>
    </source>
</evidence>
<dbReference type="InterPro" id="IPR000719">
    <property type="entry name" value="Prot_kinase_dom"/>
</dbReference>
<reference evidence="2" key="2">
    <citation type="submission" date="2023-05" db="EMBL/GenBank/DDBJ databases">
        <authorList>
            <consortium name="Lawrence Berkeley National Laboratory"/>
            <person name="Steindorff A."/>
            <person name="Hensen N."/>
            <person name="Bonometti L."/>
            <person name="Westerberg I."/>
            <person name="Brannstrom I.O."/>
            <person name="Guillou S."/>
            <person name="Cros-Aarteil S."/>
            <person name="Calhoun S."/>
            <person name="Haridas S."/>
            <person name="Kuo A."/>
            <person name="Mondo S."/>
            <person name="Pangilinan J."/>
            <person name="Riley R."/>
            <person name="Labutti K."/>
            <person name="Andreopoulos B."/>
            <person name="Lipzen A."/>
            <person name="Chen C."/>
            <person name="Yanf M."/>
            <person name="Daum C."/>
            <person name="Ng V."/>
            <person name="Clum A."/>
            <person name="Ohm R."/>
            <person name="Martin F."/>
            <person name="Silar P."/>
            <person name="Natvig D."/>
            <person name="Lalanne C."/>
            <person name="Gautier V."/>
            <person name="Ament-Velasquez S.L."/>
            <person name="Kruys A."/>
            <person name="Hutchinson M.I."/>
            <person name="Powell A.J."/>
            <person name="Barry K."/>
            <person name="Miller A.N."/>
            <person name="Grigoriev I.V."/>
            <person name="Debuchy R."/>
            <person name="Gladieux P."/>
            <person name="Thoren M.H."/>
            <person name="Johannesson H."/>
        </authorList>
    </citation>
    <scope>NUCLEOTIDE SEQUENCE</scope>
    <source>
        <strain evidence="2">CBS 532.94</strain>
    </source>
</reference>
<dbReference type="GO" id="GO:0005524">
    <property type="term" value="F:ATP binding"/>
    <property type="evidence" value="ECO:0007669"/>
    <property type="project" value="InterPro"/>
</dbReference>